<evidence type="ECO:0000313" key="5">
    <source>
        <dbReference type="EnsemblPlants" id="ONIVA02G19720.1"/>
    </source>
</evidence>
<dbReference type="InterPro" id="IPR017441">
    <property type="entry name" value="Protein_kinase_ATP_BS"/>
</dbReference>
<dbReference type="PANTHER" id="PTHR27005">
    <property type="entry name" value="WALL-ASSOCIATED RECEPTOR KINASE-LIKE 21"/>
    <property type="match status" value="1"/>
</dbReference>
<feature type="domain" description="Protein kinase" evidence="4">
    <location>
        <begin position="118"/>
        <end position="358"/>
    </location>
</feature>
<dbReference type="InterPro" id="IPR045274">
    <property type="entry name" value="WAK-like"/>
</dbReference>
<dbReference type="InterPro" id="IPR001245">
    <property type="entry name" value="Ser-Thr/Tyr_kinase_cat_dom"/>
</dbReference>
<dbReference type="Proteomes" id="UP000006591">
    <property type="component" value="Chromosome 2"/>
</dbReference>
<keyword evidence="1 3" id="KW-0547">Nucleotide-binding</keyword>
<dbReference type="PROSITE" id="PS00107">
    <property type="entry name" value="PROTEIN_KINASE_ATP"/>
    <property type="match status" value="1"/>
</dbReference>
<dbReference type="InterPro" id="IPR011009">
    <property type="entry name" value="Kinase-like_dom_sf"/>
</dbReference>
<name>A0A0E0G773_ORYNI</name>
<dbReference type="Gramene" id="ONIVA02G19720.1">
    <property type="protein sequence ID" value="ONIVA02G19720.1"/>
    <property type="gene ID" value="ONIVA02G19720"/>
</dbReference>
<keyword evidence="6" id="KW-1185">Reference proteome</keyword>
<dbReference type="SUPFAM" id="SSF56112">
    <property type="entry name" value="Protein kinase-like (PK-like)"/>
    <property type="match status" value="1"/>
</dbReference>
<dbReference type="Pfam" id="PF07714">
    <property type="entry name" value="PK_Tyr_Ser-Thr"/>
    <property type="match status" value="1"/>
</dbReference>
<dbReference type="GO" id="GO:0007166">
    <property type="term" value="P:cell surface receptor signaling pathway"/>
    <property type="evidence" value="ECO:0007669"/>
    <property type="project" value="InterPro"/>
</dbReference>
<dbReference type="STRING" id="4536.A0A0E0G773"/>
<accession>A0A0E0G773</accession>
<sequence>MKVLVEIGKLVQECLTEDIHRRPDMCDVAGHLRMLRKFCLRQPEPQENFGWHLFPETQNKDKEQSQQGTNNVSSSLMVFPKMGGIFNRNMYKSRKKGAPLYISGKRMFTAREIKVITNNYSTIIGGGAFGNVYLGILEKDRKVAVKTYLKGIKYEEDQYGKELNLPELIHKNIIQLLGFCCELDAVILVHEFANKGSLYNILHGTSNFPVPLDLRLDIAIGSAEGLAYMHSRSKPILHGDVKTTHILLDDNIVPKISGFGSSQIGEDNKCKWAVAADINYIDRILVVEYVNCYEKENSGRIMFDNEITAEENMATLEAIGILAMKCLSDNIDERPEMREVAEQLVMLKMAWKQLKGNI</sequence>
<dbReference type="OMA" id="EENADHW"/>
<dbReference type="Gene3D" id="1.10.510.10">
    <property type="entry name" value="Transferase(Phosphotransferase) domain 1"/>
    <property type="match status" value="1"/>
</dbReference>
<reference evidence="5" key="2">
    <citation type="submission" date="2018-04" db="EMBL/GenBank/DDBJ databases">
        <title>OnivRS2 (Oryza nivara Reference Sequence Version 2).</title>
        <authorList>
            <person name="Zhang J."/>
            <person name="Kudrna D."/>
            <person name="Lee S."/>
            <person name="Talag J."/>
            <person name="Rajasekar S."/>
            <person name="Welchert J."/>
            <person name="Hsing Y.-I."/>
            <person name="Wing R.A."/>
        </authorList>
    </citation>
    <scope>NUCLEOTIDE SEQUENCE [LARGE SCALE GENOMIC DNA]</scope>
    <source>
        <strain evidence="5">SL10</strain>
    </source>
</reference>
<reference evidence="5" key="1">
    <citation type="submission" date="2015-04" db="UniProtKB">
        <authorList>
            <consortium name="EnsemblPlants"/>
        </authorList>
    </citation>
    <scope>IDENTIFICATION</scope>
    <source>
        <strain evidence="5">SL10</strain>
    </source>
</reference>
<dbReference type="Gene3D" id="3.30.200.20">
    <property type="entry name" value="Phosphorylase Kinase, domain 1"/>
    <property type="match status" value="1"/>
</dbReference>
<dbReference type="EnsemblPlants" id="ONIVA02G19720.1">
    <property type="protein sequence ID" value="ONIVA02G19720.1"/>
    <property type="gene ID" value="ONIVA02G19720"/>
</dbReference>
<feature type="binding site" evidence="3">
    <location>
        <position position="146"/>
    </location>
    <ligand>
        <name>ATP</name>
        <dbReference type="ChEBI" id="CHEBI:30616"/>
    </ligand>
</feature>
<evidence type="ECO:0000256" key="3">
    <source>
        <dbReference type="PROSITE-ProRule" id="PRU10141"/>
    </source>
</evidence>
<evidence type="ECO:0000256" key="2">
    <source>
        <dbReference type="ARBA" id="ARBA00022840"/>
    </source>
</evidence>
<dbReference type="PROSITE" id="PS50011">
    <property type="entry name" value="PROTEIN_KINASE_DOM"/>
    <property type="match status" value="1"/>
</dbReference>
<dbReference type="GO" id="GO:0005524">
    <property type="term" value="F:ATP binding"/>
    <property type="evidence" value="ECO:0007669"/>
    <property type="project" value="UniProtKB-UniRule"/>
</dbReference>
<dbReference type="GO" id="GO:0004674">
    <property type="term" value="F:protein serine/threonine kinase activity"/>
    <property type="evidence" value="ECO:0007669"/>
    <property type="project" value="TreeGrafter"/>
</dbReference>
<proteinExistence type="predicted"/>
<dbReference type="AlphaFoldDB" id="A0A0E0G773"/>
<dbReference type="GO" id="GO:0005886">
    <property type="term" value="C:plasma membrane"/>
    <property type="evidence" value="ECO:0007669"/>
    <property type="project" value="TreeGrafter"/>
</dbReference>
<keyword evidence="2 3" id="KW-0067">ATP-binding</keyword>
<dbReference type="PANTHER" id="PTHR27005:SF145">
    <property type="entry name" value="OS10G0142600 PROTEIN"/>
    <property type="match status" value="1"/>
</dbReference>
<evidence type="ECO:0000259" key="4">
    <source>
        <dbReference type="PROSITE" id="PS50011"/>
    </source>
</evidence>
<evidence type="ECO:0000313" key="6">
    <source>
        <dbReference type="Proteomes" id="UP000006591"/>
    </source>
</evidence>
<dbReference type="InterPro" id="IPR000719">
    <property type="entry name" value="Prot_kinase_dom"/>
</dbReference>
<dbReference type="eggNOG" id="ENOG502QQPF">
    <property type="taxonomic scope" value="Eukaryota"/>
</dbReference>
<dbReference type="HOGENOM" id="CLU_000288_21_4_1"/>
<protein>
    <recommendedName>
        <fullName evidence="4">Protein kinase domain-containing protein</fullName>
    </recommendedName>
</protein>
<organism evidence="5">
    <name type="scientific">Oryza nivara</name>
    <name type="common">Indian wild rice</name>
    <name type="synonym">Oryza sativa f. spontanea</name>
    <dbReference type="NCBI Taxonomy" id="4536"/>
    <lineage>
        <taxon>Eukaryota</taxon>
        <taxon>Viridiplantae</taxon>
        <taxon>Streptophyta</taxon>
        <taxon>Embryophyta</taxon>
        <taxon>Tracheophyta</taxon>
        <taxon>Spermatophyta</taxon>
        <taxon>Magnoliopsida</taxon>
        <taxon>Liliopsida</taxon>
        <taxon>Poales</taxon>
        <taxon>Poaceae</taxon>
        <taxon>BOP clade</taxon>
        <taxon>Oryzoideae</taxon>
        <taxon>Oryzeae</taxon>
        <taxon>Oryzinae</taxon>
        <taxon>Oryza</taxon>
    </lineage>
</organism>
<evidence type="ECO:0000256" key="1">
    <source>
        <dbReference type="ARBA" id="ARBA00022741"/>
    </source>
</evidence>